<dbReference type="Pfam" id="PF01032">
    <property type="entry name" value="FecCD"/>
    <property type="match status" value="1"/>
</dbReference>
<dbReference type="FunFam" id="1.10.3470.10:FF:000001">
    <property type="entry name" value="Vitamin B12 ABC transporter permease BtuC"/>
    <property type="match status" value="1"/>
</dbReference>
<keyword evidence="7 11" id="KW-0472">Membrane</keyword>
<feature type="transmembrane region" description="Helical" evidence="11">
    <location>
        <begin position="107"/>
        <end position="125"/>
    </location>
</feature>
<dbReference type="EMBL" id="LNJE01000014">
    <property type="protein sequence ID" value="KYC57060.1"/>
    <property type="molecule type" value="Genomic_DNA"/>
</dbReference>
<dbReference type="GO" id="GO:0022857">
    <property type="term" value="F:transmembrane transporter activity"/>
    <property type="evidence" value="ECO:0007669"/>
    <property type="project" value="InterPro"/>
</dbReference>
<evidence type="ECO:0000256" key="9">
    <source>
        <dbReference type="ARBA" id="ARBA00064420"/>
    </source>
</evidence>
<proteinExistence type="inferred from homology"/>
<evidence type="ECO:0000256" key="6">
    <source>
        <dbReference type="ARBA" id="ARBA00022989"/>
    </source>
</evidence>
<dbReference type="Gene3D" id="1.10.3470.10">
    <property type="entry name" value="ABC transporter involved in vitamin B12 uptake, BtuC"/>
    <property type="match status" value="1"/>
</dbReference>
<protein>
    <recommendedName>
        <fullName evidence="10">Cobalamin import system permease protein BtuC</fullName>
    </recommendedName>
</protein>
<evidence type="ECO:0000256" key="2">
    <source>
        <dbReference type="ARBA" id="ARBA00007935"/>
    </source>
</evidence>
<feature type="transmembrane region" description="Helical" evidence="11">
    <location>
        <begin position="20"/>
        <end position="43"/>
    </location>
</feature>
<dbReference type="EMBL" id="LNJB01000009">
    <property type="protein sequence ID" value="KYC54704.1"/>
    <property type="molecule type" value="Genomic_DNA"/>
</dbReference>
<dbReference type="PANTHER" id="PTHR30472">
    <property type="entry name" value="FERRIC ENTEROBACTIN TRANSPORT SYSTEM PERMEASE PROTEIN"/>
    <property type="match status" value="1"/>
</dbReference>
<evidence type="ECO:0000256" key="10">
    <source>
        <dbReference type="ARBA" id="ARBA00071366"/>
    </source>
</evidence>
<dbReference type="Proteomes" id="UP000092420">
    <property type="component" value="Unassembled WGS sequence"/>
</dbReference>
<accession>A0A150JCQ9</accession>
<keyword evidence="6 11" id="KW-1133">Transmembrane helix</keyword>
<gene>
    <name evidence="13" type="primary">btuC</name>
    <name evidence="12" type="ORF">AN188_00868</name>
    <name evidence="13" type="ORF">APG09_01208</name>
</gene>
<comment type="caution">
    <text evidence="13">The sequence shown here is derived from an EMBL/GenBank/DDBJ whole genome shotgun (WGS) entry which is preliminary data.</text>
</comment>
<dbReference type="PANTHER" id="PTHR30472:SF70">
    <property type="entry name" value="MOLYBDATE IMPORT SYSTEM PERMEASE PROTEIN MOLB"/>
    <property type="match status" value="1"/>
</dbReference>
<keyword evidence="5 11" id="KW-0812">Transmembrane</keyword>
<feature type="transmembrane region" description="Helical" evidence="11">
    <location>
        <begin position="131"/>
        <end position="149"/>
    </location>
</feature>
<evidence type="ECO:0000256" key="3">
    <source>
        <dbReference type="ARBA" id="ARBA00022448"/>
    </source>
</evidence>
<evidence type="ECO:0000256" key="11">
    <source>
        <dbReference type="SAM" id="Phobius"/>
    </source>
</evidence>
<feature type="transmembrane region" description="Helical" evidence="11">
    <location>
        <begin position="292"/>
        <end position="310"/>
    </location>
</feature>
<reference evidence="13 14" key="1">
    <citation type="journal article" date="2016" name="ISME J.">
        <title>Chasing the elusive Euryarchaeota class WSA2: genomes reveal a uniquely fastidious methyl-reducing methanogen.</title>
        <authorList>
            <person name="Nobu M.K."/>
            <person name="Narihiro T."/>
            <person name="Kuroda K."/>
            <person name="Mei R."/>
            <person name="Liu W.T."/>
        </authorList>
    </citation>
    <scope>NUCLEOTIDE SEQUENCE [LARGE SCALE GENOMIC DNA]</scope>
    <source>
        <strain evidence="12">ADurb1013_Bin02101</strain>
        <strain evidence="13">ADurb1213_Bin02801</strain>
    </source>
</reference>
<feature type="transmembrane region" description="Helical" evidence="11">
    <location>
        <begin position="251"/>
        <end position="280"/>
    </location>
</feature>
<evidence type="ECO:0000313" key="14">
    <source>
        <dbReference type="Proteomes" id="UP000092420"/>
    </source>
</evidence>
<evidence type="ECO:0000256" key="7">
    <source>
        <dbReference type="ARBA" id="ARBA00023136"/>
    </source>
</evidence>
<feature type="transmembrane region" description="Helical" evidence="11">
    <location>
        <begin position="212"/>
        <end position="231"/>
    </location>
</feature>
<dbReference type="GO" id="GO:0005886">
    <property type="term" value="C:plasma membrane"/>
    <property type="evidence" value="ECO:0007669"/>
    <property type="project" value="UniProtKB-SubCell"/>
</dbReference>
<dbReference type="InterPro" id="IPR037294">
    <property type="entry name" value="ABC_BtuC-like"/>
</dbReference>
<feature type="transmembrane region" description="Helical" evidence="11">
    <location>
        <begin position="161"/>
        <end position="181"/>
    </location>
</feature>
<sequence>MQHKIKENKISRKKLRSNSVNLFLLVLPIVIFIFSMFIGRYVISPILVIKILLSKIIYIDPTWHPTMESVIWDVRLPRAIAAMLVGAGLSVSGASFQGLFKNPLVSPQILGVSAGAGFGAALALLLLEKLILVQISAFIGGVVAVAFTYKISKIYKTTPLLMLVLSGMVTAALFSALTSLIKYVADPLNKLPAVVFWLMGSFNAVSRGDLIFLGPFIIVGCAVLVLIRWRINVLSLGEEEARSMGINTEQLKFIIISSATIITAASVCMSGIIGWVGLVIPHVGRILVGPDHKKLIPVSLILGASYLLIVDDIARSAISTEIPIGILTAIIGAPFFAYLIRKSKSGWNY</sequence>
<comment type="subcellular location">
    <subcellularLocation>
        <location evidence="1">Cell membrane</location>
        <topology evidence="1">Multi-pass membrane protein</topology>
    </subcellularLocation>
</comment>
<evidence type="ECO:0000256" key="5">
    <source>
        <dbReference type="ARBA" id="ARBA00022692"/>
    </source>
</evidence>
<comment type="subunit">
    <text evidence="9">The complex is composed of two ATP-binding proteins (BtuD), two transmembrane proteins (BtuC) and a solute-binding protein (BtuF).</text>
</comment>
<evidence type="ECO:0000313" key="13">
    <source>
        <dbReference type="EMBL" id="KYC57060.1"/>
    </source>
</evidence>
<evidence type="ECO:0000256" key="8">
    <source>
        <dbReference type="ARBA" id="ARBA00053891"/>
    </source>
</evidence>
<dbReference type="PATRIC" id="fig|1706435.3.peg.1200"/>
<keyword evidence="4" id="KW-1003">Cell membrane</keyword>
<keyword evidence="3" id="KW-0813">Transport</keyword>
<feature type="transmembrane region" description="Helical" evidence="11">
    <location>
        <begin position="79"/>
        <end position="100"/>
    </location>
</feature>
<organism evidence="13">
    <name type="scientific">Candidatus Methanofastidiosum methylothiophilum</name>
    <dbReference type="NCBI Taxonomy" id="1705564"/>
    <lineage>
        <taxon>Archaea</taxon>
        <taxon>Methanobacteriati</taxon>
        <taxon>Methanobacteriota</taxon>
        <taxon>Stenosarchaea group</taxon>
        <taxon>Candidatus Methanofastidiosia</taxon>
        <taxon>Candidatus Methanofastidiosales</taxon>
        <taxon>Candidatus Methanofastidiosaceae</taxon>
        <taxon>Candidatus Methanofastidiosum</taxon>
    </lineage>
</organism>
<feature type="transmembrane region" description="Helical" evidence="11">
    <location>
        <begin position="322"/>
        <end position="340"/>
    </location>
</feature>
<dbReference type="AlphaFoldDB" id="A0A150JFU3"/>
<dbReference type="GO" id="GO:0033214">
    <property type="term" value="P:siderophore-iron import into cell"/>
    <property type="evidence" value="ECO:0007669"/>
    <property type="project" value="TreeGrafter"/>
</dbReference>
<dbReference type="CDD" id="cd06550">
    <property type="entry name" value="TM_ABC_iron-siderophores_like"/>
    <property type="match status" value="1"/>
</dbReference>
<name>A0A150JFU3_9EURY</name>
<comment type="similarity">
    <text evidence="2">Belongs to the binding-protein-dependent transport system permease family. FecCD subfamily.</text>
</comment>
<accession>A0A150JIK7</accession>
<dbReference type="PATRIC" id="fig|1706433.3.peg.870"/>
<evidence type="ECO:0000256" key="1">
    <source>
        <dbReference type="ARBA" id="ARBA00004651"/>
    </source>
</evidence>
<evidence type="ECO:0000256" key="4">
    <source>
        <dbReference type="ARBA" id="ARBA00022475"/>
    </source>
</evidence>
<evidence type="ECO:0000313" key="12">
    <source>
        <dbReference type="EMBL" id="KYC54704.1"/>
    </source>
</evidence>
<dbReference type="SUPFAM" id="SSF81345">
    <property type="entry name" value="ABC transporter involved in vitamin B12 uptake, BtuC"/>
    <property type="match status" value="1"/>
</dbReference>
<dbReference type="InterPro" id="IPR000522">
    <property type="entry name" value="ABC_transptr_permease_BtuC"/>
</dbReference>
<accession>A0A150JFU3</accession>
<comment type="function">
    <text evidence="8">Required for corrinoid utilization. Probably part of the ABC transporter complex BtuCDF involved in cobalamin (vitamin B12) import. Probably involved in the translocation of the substrate across the membrane.</text>
</comment>